<dbReference type="InterPro" id="IPR036942">
    <property type="entry name" value="Beta-barrel_TonB_sf"/>
</dbReference>
<name>A0A918JY04_9FLAO</name>
<keyword evidence="3" id="KW-0998">Cell outer membrane</keyword>
<evidence type="ECO:0000313" key="4">
    <source>
        <dbReference type="EMBL" id="GGX34557.1"/>
    </source>
</evidence>
<comment type="subcellular location">
    <subcellularLocation>
        <location evidence="1">Cell outer membrane</location>
    </subcellularLocation>
</comment>
<dbReference type="SUPFAM" id="SSF49464">
    <property type="entry name" value="Carboxypeptidase regulatory domain-like"/>
    <property type="match status" value="1"/>
</dbReference>
<proteinExistence type="predicted"/>
<keyword evidence="2" id="KW-0472">Membrane</keyword>
<evidence type="ECO:0000256" key="1">
    <source>
        <dbReference type="ARBA" id="ARBA00004442"/>
    </source>
</evidence>
<keyword evidence="4" id="KW-0675">Receptor</keyword>
<accession>A0A918JY04</accession>
<reference evidence="4 5" key="1">
    <citation type="journal article" date="2014" name="Int. J. Syst. Evol. Microbiol.">
        <title>Complete genome sequence of Corynebacterium casei LMG S-19264T (=DSM 44701T), isolated from a smear-ripened cheese.</title>
        <authorList>
            <consortium name="US DOE Joint Genome Institute (JGI-PGF)"/>
            <person name="Walter F."/>
            <person name="Albersmeier A."/>
            <person name="Kalinowski J."/>
            <person name="Ruckert C."/>
        </authorList>
    </citation>
    <scope>NUCLEOTIDE SEQUENCE [LARGE SCALE GENOMIC DNA]</scope>
    <source>
        <strain evidence="4 5">KCTC 12285</strain>
    </source>
</reference>
<comment type="caution">
    <text evidence="4">The sequence shown here is derived from an EMBL/GenBank/DDBJ whole genome shotgun (WGS) entry which is preliminary data.</text>
</comment>
<evidence type="ECO:0000256" key="3">
    <source>
        <dbReference type="ARBA" id="ARBA00023237"/>
    </source>
</evidence>
<dbReference type="EMBL" id="BMWS01000047">
    <property type="protein sequence ID" value="GGX34557.1"/>
    <property type="molecule type" value="Genomic_DNA"/>
</dbReference>
<gene>
    <name evidence="4" type="ORF">GCM10007384_38940</name>
</gene>
<dbReference type="AlphaFoldDB" id="A0A918JY04"/>
<evidence type="ECO:0000313" key="5">
    <source>
        <dbReference type="Proteomes" id="UP000601108"/>
    </source>
</evidence>
<dbReference type="Proteomes" id="UP000601108">
    <property type="component" value="Unassembled WGS sequence"/>
</dbReference>
<dbReference type="Gene3D" id="2.60.40.1120">
    <property type="entry name" value="Carboxypeptidase-like, regulatory domain"/>
    <property type="match status" value="1"/>
</dbReference>
<dbReference type="GO" id="GO:0009279">
    <property type="term" value="C:cell outer membrane"/>
    <property type="evidence" value="ECO:0007669"/>
    <property type="project" value="UniProtKB-SubCell"/>
</dbReference>
<protein>
    <submittedName>
        <fullName evidence="4">TonB-dependent receptor</fullName>
    </submittedName>
</protein>
<dbReference type="RefSeq" id="WP_035088806.1">
    <property type="nucleotide sequence ID" value="NZ_BMWS01000047.1"/>
</dbReference>
<keyword evidence="5" id="KW-1185">Reference proteome</keyword>
<dbReference type="SUPFAM" id="SSF56935">
    <property type="entry name" value="Porins"/>
    <property type="match status" value="1"/>
</dbReference>
<dbReference type="Gene3D" id="2.40.170.20">
    <property type="entry name" value="TonB-dependent receptor, beta-barrel domain"/>
    <property type="match status" value="1"/>
</dbReference>
<sequence length="961" mass="108084">MAYHFLDPKKILFILFYSTISIHAQHTELKGKIIDAITEENLEKVTIAIKGANITTNTNIFGEFSFNLMDLPLGEQILLITKQGFIAKRFPVVINQGEVLDLKKITLHYDFSQDQKEIGIISLTQEELDEDNDAFFSIAPLLQSTRDIFLNAAAFDFSATFFRTRGLGNENGKVLINGIEMNKLDSGKPQWGNWGGLNDVQRNQEFSPGISENEYAFGGLLGTSNIIMRASQYRKGGKISYAMSNRSYQGRVIGTYNSGKTIKGWSYSLSLSRRYGKEGFIEGTLYDANSIFASVEKQIGKNHSINFTGFYTPNRRGRSTAITKEVYDLKGNQYNPNWGVQDGKTRNSRERKIEEPVILLNHYWNITENTRLNTNIAFQKGEIGNSRIDTGGSDLVLDTNGQQTYIGGGRSVDTNPVHPDNLPSSFLQNLNPTPLEYQNAFLAQQNLINNGQIDWENLIQTNQQNAKQGSNATYVVYEDKTADTQITGTVIVKSVLNPHITLNAAVNYKNLKSENFAEVKDLLGSTGFLDIDVFAFSNKRFTVPQLIDRAQSDLRNPNRMVGVGDRYDYNYEIEASKIDGFAQGQFTFNRISFFLAGTISQTSYQRNGLFENGYFPGKASFGKSETLNFSNYGIKAGTTFTINGHNFIKLQGMYANKAPTIRNTFNNARQNNSSVADLIGRTQESEKIQSVDASYIFRSPKVKARITGYYTQIQDGTNTSFFFTQAISGSDTGFVQELLTNIDTSYIGGEFGAEYQITPTIKLKGAAAIGYFTYTNNPDLILTSTNEAFLDFQGTRDFGKSALKGYRIAGGPQNAAQLGFEYRDPDFWWFGITTNYFSNAYSGISPFARTSNFYKDKDGLPFNDYDEKIANNLLKQEQFDDYFLVNVIGGTSWKIKKYYVGFFASISNVLNQKYRTGGFEQARNANYRLALEESKRNTPIYGSKYFYGLGTSYYLNIYIRF</sequence>
<dbReference type="InterPro" id="IPR008969">
    <property type="entry name" value="CarboxyPept-like_regulatory"/>
</dbReference>
<organism evidence="4 5">
    <name type="scientific">Aquimarina muelleri</name>
    <dbReference type="NCBI Taxonomy" id="279356"/>
    <lineage>
        <taxon>Bacteria</taxon>
        <taxon>Pseudomonadati</taxon>
        <taxon>Bacteroidota</taxon>
        <taxon>Flavobacteriia</taxon>
        <taxon>Flavobacteriales</taxon>
        <taxon>Flavobacteriaceae</taxon>
        <taxon>Aquimarina</taxon>
    </lineage>
</organism>
<evidence type="ECO:0000256" key="2">
    <source>
        <dbReference type="ARBA" id="ARBA00023136"/>
    </source>
</evidence>